<comment type="caution">
    <text evidence="3">The sequence shown here is derived from an EMBL/GenBank/DDBJ whole genome shotgun (WGS) entry which is preliminary data.</text>
</comment>
<dbReference type="AlphaFoldDB" id="A0A0K9PGT2"/>
<sequence>MTRDPWIMGRVKGNPGGSELVNYNLIFSICHLTCLSHSIIHSFVAVGQNSNTASSRWLVGIFFSRARMTNVPKFGNWENVDDVAYTQYFEDTFKTNKKLKLKTSNHPVVNPSATQIHENIGDTKKRESRLDNFPVNNPSIPVIRAVAANNLASYSLSCERNVLTENESIFSTIGKPKLQLNVQLNGQDNDIVGDASVLPIPRFGDWDVTNPEAGEGFTGVFEKVREERRNGMEKDSPTSSKFETLNVAGGDGKSIPEPSGPKSFVKKCSCFGVF</sequence>
<dbReference type="OrthoDB" id="1109067at2759"/>
<dbReference type="EMBL" id="LFYR01000863">
    <property type="protein sequence ID" value="KMZ68151.1"/>
    <property type="molecule type" value="Genomic_DNA"/>
</dbReference>
<evidence type="ECO:0000259" key="2">
    <source>
        <dbReference type="Pfam" id="PF05627"/>
    </source>
</evidence>
<organism evidence="3 4">
    <name type="scientific">Zostera marina</name>
    <name type="common">Eelgrass</name>
    <dbReference type="NCBI Taxonomy" id="29655"/>
    <lineage>
        <taxon>Eukaryota</taxon>
        <taxon>Viridiplantae</taxon>
        <taxon>Streptophyta</taxon>
        <taxon>Embryophyta</taxon>
        <taxon>Tracheophyta</taxon>
        <taxon>Spermatophyta</taxon>
        <taxon>Magnoliopsida</taxon>
        <taxon>Liliopsida</taxon>
        <taxon>Zosteraceae</taxon>
        <taxon>Zostera</taxon>
    </lineage>
</organism>
<dbReference type="STRING" id="29655.A0A0K9PGT2"/>
<evidence type="ECO:0000313" key="3">
    <source>
        <dbReference type="EMBL" id="KMZ68151.1"/>
    </source>
</evidence>
<dbReference type="Pfam" id="PF05627">
    <property type="entry name" value="AvrRpt-cleavage"/>
    <property type="match status" value="1"/>
</dbReference>
<gene>
    <name evidence="3" type="ORF">ZOSMA_249G00120</name>
</gene>
<dbReference type="InterPro" id="IPR008700">
    <property type="entry name" value="TypeIII_avirulence_cleave"/>
</dbReference>
<feature type="domain" description="RIN4 pathogenic type III effector avirulence factor Avr cleavage site" evidence="2">
    <location>
        <begin position="199"/>
        <end position="229"/>
    </location>
</feature>
<accession>A0A0K9PGT2</accession>
<dbReference type="GO" id="GO:0005886">
    <property type="term" value="C:plasma membrane"/>
    <property type="evidence" value="ECO:0000318"/>
    <property type="project" value="GO_Central"/>
</dbReference>
<feature type="region of interest" description="Disordered" evidence="1">
    <location>
        <begin position="227"/>
        <end position="260"/>
    </location>
</feature>
<protein>
    <recommendedName>
        <fullName evidence="2">RIN4 pathogenic type III effector avirulence factor Avr cleavage site domain-containing protein</fullName>
    </recommendedName>
</protein>
<proteinExistence type="predicted"/>
<dbReference type="Proteomes" id="UP000036987">
    <property type="component" value="Unassembled WGS sequence"/>
</dbReference>
<feature type="compositionally biased region" description="Basic and acidic residues" evidence="1">
    <location>
        <begin position="227"/>
        <end position="236"/>
    </location>
</feature>
<evidence type="ECO:0000313" key="4">
    <source>
        <dbReference type="Proteomes" id="UP000036987"/>
    </source>
</evidence>
<dbReference type="PANTHER" id="PTHR33159">
    <property type="entry name" value="RPM1-INTERACTING PROTEIN 4 (RIN4) FAMILY PROTEIN"/>
    <property type="match status" value="1"/>
</dbReference>
<keyword evidence="4" id="KW-1185">Reference proteome</keyword>
<dbReference type="InterPro" id="IPR040387">
    <property type="entry name" value="RIN4/NOI4"/>
</dbReference>
<dbReference type="PANTHER" id="PTHR33159:SF6">
    <property type="entry name" value="RPM1-INTERACTING PROTEIN 4"/>
    <property type="match status" value="1"/>
</dbReference>
<name>A0A0K9PGT2_ZOSMR</name>
<reference evidence="4" key="1">
    <citation type="journal article" date="2016" name="Nature">
        <title>The genome of the seagrass Zostera marina reveals angiosperm adaptation to the sea.</title>
        <authorList>
            <person name="Olsen J.L."/>
            <person name="Rouze P."/>
            <person name="Verhelst B."/>
            <person name="Lin Y.-C."/>
            <person name="Bayer T."/>
            <person name="Collen J."/>
            <person name="Dattolo E."/>
            <person name="De Paoli E."/>
            <person name="Dittami S."/>
            <person name="Maumus F."/>
            <person name="Michel G."/>
            <person name="Kersting A."/>
            <person name="Lauritano C."/>
            <person name="Lohaus R."/>
            <person name="Toepel M."/>
            <person name="Tonon T."/>
            <person name="Vanneste K."/>
            <person name="Amirebrahimi M."/>
            <person name="Brakel J."/>
            <person name="Bostroem C."/>
            <person name="Chovatia M."/>
            <person name="Grimwood J."/>
            <person name="Jenkins J.W."/>
            <person name="Jueterbock A."/>
            <person name="Mraz A."/>
            <person name="Stam W.T."/>
            <person name="Tice H."/>
            <person name="Bornberg-Bauer E."/>
            <person name="Green P.J."/>
            <person name="Pearson G.A."/>
            <person name="Procaccini G."/>
            <person name="Duarte C.M."/>
            <person name="Schmutz J."/>
            <person name="Reusch T.B.H."/>
            <person name="Van de Peer Y."/>
        </authorList>
    </citation>
    <scope>NUCLEOTIDE SEQUENCE [LARGE SCALE GENOMIC DNA]</scope>
    <source>
        <strain evidence="4">cv. Finnish</strain>
    </source>
</reference>
<evidence type="ECO:0000256" key="1">
    <source>
        <dbReference type="SAM" id="MobiDB-lite"/>
    </source>
</evidence>